<feature type="region of interest" description="Disordered" evidence="10">
    <location>
        <begin position="274"/>
        <end position="296"/>
    </location>
</feature>
<evidence type="ECO:0000256" key="4">
    <source>
        <dbReference type="ARBA" id="ARBA00022491"/>
    </source>
</evidence>
<keyword evidence="8 9" id="KW-0539">Nucleus</keyword>
<feature type="region of interest" description="Disordered" evidence="10">
    <location>
        <begin position="486"/>
        <end position="519"/>
    </location>
</feature>
<dbReference type="EMBL" id="BTRK01000002">
    <property type="protein sequence ID" value="GMR37170.1"/>
    <property type="molecule type" value="Genomic_DNA"/>
</dbReference>
<feature type="region of interest" description="Disordered" evidence="10">
    <location>
        <begin position="894"/>
        <end position="913"/>
    </location>
</feature>
<proteinExistence type="inferred from homology"/>
<evidence type="ECO:0000256" key="10">
    <source>
        <dbReference type="SAM" id="MobiDB-lite"/>
    </source>
</evidence>
<dbReference type="Pfam" id="PF11597">
    <property type="entry name" value="Med13_N"/>
    <property type="match status" value="1"/>
</dbReference>
<evidence type="ECO:0000256" key="6">
    <source>
        <dbReference type="ARBA" id="ARBA00023159"/>
    </source>
</evidence>
<dbReference type="Pfam" id="PF18296">
    <property type="entry name" value="MID_MedPIWI"/>
    <property type="match status" value="1"/>
</dbReference>
<evidence type="ECO:0000256" key="2">
    <source>
        <dbReference type="ARBA" id="ARBA00009354"/>
    </source>
</evidence>
<name>A0AAN4ZHQ8_9BILA</name>
<feature type="domain" description="Mediator complex subunit Med13 N-terminal" evidence="12">
    <location>
        <begin position="8"/>
        <end position="325"/>
    </location>
</feature>
<feature type="region of interest" description="Disordered" evidence="10">
    <location>
        <begin position="1033"/>
        <end position="1059"/>
    </location>
</feature>
<feature type="region of interest" description="Disordered" evidence="10">
    <location>
        <begin position="761"/>
        <end position="780"/>
    </location>
</feature>
<dbReference type="GO" id="GO:0016592">
    <property type="term" value="C:mediator complex"/>
    <property type="evidence" value="ECO:0007669"/>
    <property type="project" value="InterPro"/>
</dbReference>
<keyword evidence="5 9" id="KW-0805">Transcription regulation</keyword>
<comment type="caution">
    <text evidence="14">The sequence shown here is derived from an EMBL/GenBank/DDBJ whole genome shotgun (WGS) entry which is preliminary data.</text>
</comment>
<evidence type="ECO:0000259" key="11">
    <source>
        <dbReference type="Pfam" id="PF06333"/>
    </source>
</evidence>
<comment type="function">
    <text evidence="9">Component of the Mediator complex, a coactivator involved in regulated transcription of nearly all RNA polymerase II-dependent genes. Mediator functions as a bridge to convey information from gene-specific regulatory proteins to the basal RNA polymerase II transcription machinery. Mediator is recruited to promoters by direct interactions with regulatory proteins and serves as a scaffold for the assembly of a functional preinitiation complex with RNA polymerase II and the general transcription factors.</text>
</comment>
<evidence type="ECO:0000256" key="8">
    <source>
        <dbReference type="ARBA" id="ARBA00023242"/>
    </source>
</evidence>
<evidence type="ECO:0000256" key="9">
    <source>
        <dbReference type="RuleBase" id="RU364134"/>
    </source>
</evidence>
<accession>A0AAN4ZHQ8</accession>
<feature type="compositionally biased region" description="Basic and acidic residues" evidence="10">
    <location>
        <begin position="761"/>
        <end position="771"/>
    </location>
</feature>
<feature type="compositionally biased region" description="Basic and acidic residues" evidence="10">
    <location>
        <begin position="501"/>
        <end position="519"/>
    </location>
</feature>
<evidence type="ECO:0000313" key="14">
    <source>
        <dbReference type="EMBL" id="GMR37170.1"/>
    </source>
</evidence>
<evidence type="ECO:0000259" key="13">
    <source>
        <dbReference type="Pfam" id="PF18296"/>
    </source>
</evidence>
<keyword evidence="4 9" id="KW-0678">Repressor</keyword>
<comment type="similarity">
    <text evidence="2 9">Belongs to the Mediator complex subunit 13 family.</text>
</comment>
<dbReference type="PANTHER" id="PTHR48249">
    <property type="entry name" value="MEDIATOR OF RNA POLYMERASE II TRANSCRIPTION SUBUNIT 13"/>
    <property type="match status" value="1"/>
</dbReference>
<dbReference type="PANTHER" id="PTHR48249:SF3">
    <property type="entry name" value="MEDIATOR OF RNA POLYMERASE II TRANSCRIPTION SUBUNIT 13"/>
    <property type="match status" value="1"/>
</dbReference>
<feature type="compositionally biased region" description="Basic and acidic residues" evidence="10">
    <location>
        <begin position="545"/>
        <end position="561"/>
    </location>
</feature>
<reference evidence="15" key="1">
    <citation type="submission" date="2022-10" db="EMBL/GenBank/DDBJ databases">
        <title>Genome assembly of Pristionchus species.</title>
        <authorList>
            <person name="Yoshida K."/>
            <person name="Sommer R.J."/>
        </authorList>
    </citation>
    <scope>NUCLEOTIDE SEQUENCE [LARGE SCALE GENOMIC DNA]</scope>
    <source>
        <strain evidence="15">RS5460</strain>
    </source>
</reference>
<keyword evidence="6 9" id="KW-0010">Activator</keyword>
<dbReference type="Proteomes" id="UP001328107">
    <property type="component" value="Unassembled WGS sequence"/>
</dbReference>
<keyword evidence="15" id="KW-1185">Reference proteome</keyword>
<dbReference type="InterPro" id="IPR051139">
    <property type="entry name" value="Mediator_complx_sub13"/>
</dbReference>
<evidence type="ECO:0000313" key="15">
    <source>
        <dbReference type="Proteomes" id="UP001328107"/>
    </source>
</evidence>
<feature type="region of interest" description="Disordered" evidence="10">
    <location>
        <begin position="408"/>
        <end position="457"/>
    </location>
</feature>
<dbReference type="GO" id="GO:0045944">
    <property type="term" value="P:positive regulation of transcription by RNA polymerase II"/>
    <property type="evidence" value="ECO:0007669"/>
    <property type="project" value="TreeGrafter"/>
</dbReference>
<feature type="domain" description="MID" evidence="13">
    <location>
        <begin position="1695"/>
        <end position="1997"/>
    </location>
</feature>
<feature type="region of interest" description="Disordered" evidence="10">
    <location>
        <begin position="532"/>
        <end position="561"/>
    </location>
</feature>
<dbReference type="Pfam" id="PF06333">
    <property type="entry name" value="Med13_C"/>
    <property type="match status" value="1"/>
</dbReference>
<feature type="compositionally biased region" description="Basic and acidic residues" evidence="10">
    <location>
        <begin position="408"/>
        <end position="434"/>
    </location>
</feature>
<feature type="compositionally biased region" description="Acidic residues" evidence="10">
    <location>
        <begin position="445"/>
        <end position="457"/>
    </location>
</feature>
<evidence type="ECO:0000256" key="3">
    <source>
        <dbReference type="ARBA" id="ARBA00019618"/>
    </source>
</evidence>
<evidence type="ECO:0000256" key="5">
    <source>
        <dbReference type="ARBA" id="ARBA00023015"/>
    </source>
</evidence>
<gene>
    <name evidence="14" type="ORF">PMAYCL1PPCAC_07365</name>
</gene>
<protein>
    <recommendedName>
        <fullName evidence="3 9">Mediator of RNA polymerase II transcription subunit 13</fullName>
    </recommendedName>
</protein>
<sequence length="2502" mass="279303">MSTANGGSLDDCITNLFALTELNGLQWRRYECPQWSLDPNPRTLLQSEPILVAYSKLQTDGILSVWRRSPKKVLPQVISNLPAVDGVATKELWVFWYGSTEPEEIERHCNGLDNKKNEDEAEEGTANAIPYDVRCLLYKAWNTQMEKHYRSKRYLQIGRWFFRPQKFLDPNAAFVIDDFALAHSHSFNIVGGNSMCMAMKTQLQPNLVQLAPFHIERNRKFKGDKIEVLLAPWSLNGHISLRYSVTPVTPKEEEEVEKQLTEWKEANMYIDVKKRRKRRREDGGETEGEESEDEAWGTAKMPKMIRIEVDGGIRMWWPTQYVLVTLEETRRLVRDRFPVADSIKSVPEKVAKCSMNRFIHLTSSEASLRISQAVIDNGNFKKSSMLSMNAPPETDLAVIQCKRRFPGDRSKNMKEKLSFEERTKKKLNSEEGTGRRVRVSSVNSDYEEEEKKDEEELNRELKKMMKSRRYNWRGKNGRALNKMETELKCLGSSSSEEEETEKGGRGEEMEEREWRNGNKEEAEKIAREINMQAEQSSYHFQKNSEVLRRKEDESGDEERLARSPFTPVRVLSPIDKKMEIEQMVETIKEDLGITHNFSDILREYGTHYDVNSAATSADIHFKPYHSRRRNQRLPNRAPEELVAKNKSLGVSMLDEVRMCSSDEEFLGEGHECSRRREITPIPVKPLRIHSIPDFEMEQVGGVNAPPIFHFKPDKVVRSKPSLFNHASSNRLEFPNLGECDEEWGIMEEIKELCYPDGFKYESDDEKEKGEDLNSTGSSDVLLPLSAEGVAVEDAGEGTSSGAENWPVEDVEMSEELMQSAMDSSGELMDTFAPLHSDSVLSPPASNERADSINSMYHRLPGGPHSVGDNALNKIYPTPPSLLQVDICSPAMMGGPHSQARRDDMDDGCSSHASDDERIMDEIHLKDEEARGDHRISRLQSDLSCRRFFDNAPKSDVPVSHRFGSLLERRRVPEKRELPVYNKKNGERKEQIPPHHMDALAGIDNFTSRKNLSSSIAASNANNGMPWQQPPSLSHPSMGGHQMQYHQSQPGPSMVPPQSHLAQMQGHPAYMGGQMGGFPGQPGMRPIYPSQYGTPMQQQMMQQPGFSGQQQYPMGGQMAIGGQPGQPGYHPGAVPMRPPGYPYPQGAATTMTGVHPMQTQGMNQQMGYATMQNQMMMRGGMPQGSYPPQYGSPMGMMNAASGMGGVQMGQYGGGGQMQPGGVGMQQMQHGQPMIAGAPHPMGMASQPPFPVAPSASSFPPATSSVSGNQQRTAVGIIPSKKNTRSYLIDEERTMLATRRGGGDPYVNSLPIAPKRLFYKGNMQLKNELDLYTTERMLERERRKGDSFGSPMGGSEGLSIVVAVMLQDTILNLHFDWVFDSCPICACTTSIRSRELGVYIRPPDVLEESVEMQNMWGGMWTGFHSDSSNTTCSCGFSVIRHRLLSMRAGLFLEDSSEATGDENSGTNPNEGASDYGHIWFDPSSKVDRALVETLRGIALTTDLGRFVAAIKNISSVGVEKERRKGRRKKSDKIPSIGSIGSPRVEYVISQMDRMELLLMGNSALQTARLSGKDPSPSVGDSPYFHPWGLQIASDVADPTEMEIKNLLEDVKPLIEGAVREARKLPSSASSSVIEGPLTWKSLAAKNVKSSGNGEEDSHMAEPIPLIELSTEKEAIRVAPTVIKNWEHFNLGPIDVPKDVLYLAVVPDDDRVHDMTLVYMRRLGKMYELNLRLGRHVGYLAKDESKMRSPVREGIVRAGTTRSHYAPYGVDSSSQSPSTSFIRQVEKLGEEMGCGKEFIQKLTSYVQCLEDVICENLINSRIYDRETFRECVGYALMHRKANQRQKNNNPSVIARHERDSEEGSPPAGEEEMRRQEEERRKESHHELIPHGALADALGIPSGSSSKGNKKAKRPFGQNPPYGIDGEMKLLKPPDEEPAALPHTIVIYLTLWPCWGSEGRDGEAARVTTIALVKAFNAVMAKLKPKQRGICQLELLPMQRLEEAVGCGADMDRLDRSSNLNTWQIGNMNSNGEVYPTDRPKIEDILKEVSLGIYRKPRFLHCDWLKNSLPKSMTKFGPASATLDWIEKKDGKRKTIYRCQSVPFQLAATPAIIAKNDAKYSQLMGDEVSLYISYCLVATDFIVVTLTDNLGARNESAVLNLKPKNGESAANFRSLNKSSVRDGLDKLWKFIEGAMLNESKPLRLVIGKLGKMGHGEFKAWCHVLSRSNLKKYCSRVRDGCTPCNANAGAPTLLSACLVSTEPEAHLQVLPSYSIPSDPSGGAQKKIRPLHTPGDNTITHIMVFPVSPAIQLTASTDMGGADDDGDEFGDFGEDVMQGFGGDDMNMNDIMNDIMTGDGGEGGERAAARNQHLNSFFDGALESGVQNQPLAAGWMISTAPGGDLPEWFWSSCPSLKRRLPVHLRTSLHINEAQLMRSDELMKKDAKEQEISHALDSQKTDEVLRHVLEQYNDLSWLALDSITQERRSCLPIHIQALTRLHDTVLNLIL</sequence>
<evidence type="ECO:0000256" key="7">
    <source>
        <dbReference type="ARBA" id="ARBA00023163"/>
    </source>
</evidence>
<evidence type="ECO:0000259" key="12">
    <source>
        <dbReference type="Pfam" id="PF11597"/>
    </source>
</evidence>
<keyword evidence="7 9" id="KW-0804">Transcription</keyword>
<feature type="compositionally biased region" description="Polar residues" evidence="10">
    <location>
        <begin position="532"/>
        <end position="544"/>
    </location>
</feature>
<comment type="subcellular location">
    <subcellularLocation>
        <location evidence="1 9">Nucleus</location>
    </subcellularLocation>
</comment>
<dbReference type="InterPro" id="IPR041285">
    <property type="entry name" value="MID_MedPIWI"/>
</dbReference>
<feature type="domain" description="Mediator complex subunit Med13 C-terminal" evidence="11">
    <location>
        <begin position="2113"/>
        <end position="2490"/>
    </location>
</feature>
<dbReference type="InterPro" id="IPR021643">
    <property type="entry name" value="Mediator_Med13_N"/>
</dbReference>
<evidence type="ECO:0000256" key="1">
    <source>
        <dbReference type="ARBA" id="ARBA00004123"/>
    </source>
</evidence>
<feature type="region of interest" description="Disordered" evidence="10">
    <location>
        <begin position="1838"/>
        <end position="1922"/>
    </location>
</feature>
<feature type="compositionally biased region" description="Acidic residues" evidence="10">
    <location>
        <begin position="284"/>
        <end position="295"/>
    </location>
</feature>
<dbReference type="InterPro" id="IPR009401">
    <property type="entry name" value="Med13_C"/>
</dbReference>
<comment type="subunit">
    <text evidence="9">Component of the Mediator complex.</text>
</comment>
<dbReference type="GO" id="GO:0003713">
    <property type="term" value="F:transcription coactivator activity"/>
    <property type="evidence" value="ECO:0007669"/>
    <property type="project" value="TreeGrafter"/>
</dbReference>
<feature type="compositionally biased region" description="Basic and acidic residues" evidence="10">
    <location>
        <begin position="1867"/>
        <end position="1885"/>
    </location>
</feature>
<organism evidence="14 15">
    <name type="scientific">Pristionchus mayeri</name>
    <dbReference type="NCBI Taxonomy" id="1317129"/>
    <lineage>
        <taxon>Eukaryota</taxon>
        <taxon>Metazoa</taxon>
        <taxon>Ecdysozoa</taxon>
        <taxon>Nematoda</taxon>
        <taxon>Chromadorea</taxon>
        <taxon>Rhabditida</taxon>
        <taxon>Rhabditina</taxon>
        <taxon>Diplogasteromorpha</taxon>
        <taxon>Diplogasteroidea</taxon>
        <taxon>Neodiplogasteridae</taxon>
        <taxon>Pristionchus</taxon>
    </lineage>
</organism>